<dbReference type="InterPro" id="IPR036291">
    <property type="entry name" value="NAD(P)-bd_dom_sf"/>
</dbReference>
<feature type="binding site" evidence="8">
    <location>
        <position position="87"/>
    </location>
    <ligand>
        <name>shikimate</name>
        <dbReference type="ChEBI" id="CHEBI:36208"/>
    </ligand>
</feature>
<keyword evidence="3 8" id="KW-0028">Amino-acid biosynthesis</keyword>
<dbReference type="InterPro" id="IPR011342">
    <property type="entry name" value="Shikimate_DH"/>
</dbReference>
<sequence>MTDKYAVFGNPIAQSKSPYIHTEFAKQTQQVITYQAILAPVDQFSQSLMAFFTAGGKGANVTAPFKEQAYAACDELSELAKLAGAVNTLIYLPDGRIRGDNTDGVGLVADIKQHFGCISNKRLLLVGAGGAARGCIKPLLEAGAKVTICNRTFSKAQNLAEIFNEFGEVQARPIDELDTPFDMIINSTSAGLAGELISLPQSIISPKTQCYDMSYGAEMTLFNQWALSKGAVEVADGLGMLVGQAAQSFNIWRGVMPTTQAVHDTLRAQLL</sequence>
<comment type="catalytic activity">
    <reaction evidence="7 8">
        <text>shikimate + NADP(+) = 3-dehydroshikimate + NADPH + H(+)</text>
        <dbReference type="Rhea" id="RHEA:17737"/>
        <dbReference type="ChEBI" id="CHEBI:15378"/>
        <dbReference type="ChEBI" id="CHEBI:16630"/>
        <dbReference type="ChEBI" id="CHEBI:36208"/>
        <dbReference type="ChEBI" id="CHEBI:57783"/>
        <dbReference type="ChEBI" id="CHEBI:58349"/>
        <dbReference type="EC" id="1.1.1.25"/>
    </reaction>
</comment>
<protein>
    <recommendedName>
        <fullName evidence="2 8">Shikimate dehydrogenase (NADP(+))</fullName>
        <shortName evidence="8">SDH</shortName>
        <ecNumber evidence="2 8">1.1.1.25</ecNumber>
    </recommendedName>
</protein>
<dbReference type="RefSeq" id="WP_248956967.1">
    <property type="nucleotide sequence ID" value="NZ_JAKIKU010000017.1"/>
</dbReference>
<feature type="binding site" evidence="8">
    <location>
        <position position="103"/>
    </location>
    <ligand>
        <name>shikimate</name>
        <dbReference type="ChEBI" id="CHEBI:36208"/>
    </ligand>
</feature>
<gene>
    <name evidence="8 12" type="primary">aroE</name>
    <name evidence="12" type="ORF">L2737_20715</name>
</gene>
<feature type="binding site" evidence="8">
    <location>
        <begin position="15"/>
        <end position="17"/>
    </location>
    <ligand>
        <name>shikimate</name>
        <dbReference type="ChEBI" id="CHEBI:36208"/>
    </ligand>
</feature>
<dbReference type="PANTHER" id="PTHR21089">
    <property type="entry name" value="SHIKIMATE DEHYDROGENASE"/>
    <property type="match status" value="1"/>
</dbReference>
<evidence type="ECO:0000313" key="12">
    <source>
        <dbReference type="EMBL" id="MCL1047727.1"/>
    </source>
</evidence>
<dbReference type="GO" id="GO:0004764">
    <property type="term" value="F:shikimate 3-dehydrogenase (NADP+) activity"/>
    <property type="evidence" value="ECO:0007669"/>
    <property type="project" value="UniProtKB-EC"/>
</dbReference>
<dbReference type="EC" id="1.1.1.25" evidence="2 8"/>
<evidence type="ECO:0000256" key="5">
    <source>
        <dbReference type="ARBA" id="ARBA00023002"/>
    </source>
</evidence>
<reference evidence="12 13" key="1">
    <citation type="submission" date="2022-01" db="EMBL/GenBank/DDBJ databases">
        <title>Whole genome-based taxonomy of the Shewanellaceae.</title>
        <authorList>
            <person name="Martin-Rodriguez A.J."/>
        </authorList>
    </citation>
    <scope>NUCLEOTIDE SEQUENCE [LARGE SCALE GENOMIC DNA]</scope>
    <source>
        <strain evidence="12 13">DSM 24955</strain>
    </source>
</reference>
<dbReference type="InterPro" id="IPR006151">
    <property type="entry name" value="Shikm_DH/Glu-tRNA_Rdtase"/>
</dbReference>
<name>A0ABT0KV55_9GAMM</name>
<evidence type="ECO:0000259" key="10">
    <source>
        <dbReference type="Pfam" id="PF08501"/>
    </source>
</evidence>
<evidence type="ECO:0000256" key="6">
    <source>
        <dbReference type="ARBA" id="ARBA00023141"/>
    </source>
</evidence>
<comment type="caution">
    <text evidence="12">The sequence shown here is derived from an EMBL/GenBank/DDBJ whole genome shotgun (WGS) entry which is preliminary data.</text>
</comment>
<feature type="binding site" evidence="8">
    <location>
        <position position="215"/>
    </location>
    <ligand>
        <name>shikimate</name>
        <dbReference type="ChEBI" id="CHEBI:36208"/>
    </ligand>
</feature>
<accession>A0ABT0KV55</accession>
<dbReference type="NCBIfam" id="TIGR00507">
    <property type="entry name" value="aroE"/>
    <property type="match status" value="1"/>
</dbReference>
<keyword evidence="5 8" id="KW-0560">Oxidoreductase</keyword>
<evidence type="ECO:0000256" key="1">
    <source>
        <dbReference type="ARBA" id="ARBA00004871"/>
    </source>
</evidence>
<feature type="domain" description="Shikimate dehydrogenase substrate binding N-terminal" evidence="10">
    <location>
        <begin position="7"/>
        <end position="89"/>
    </location>
</feature>
<evidence type="ECO:0000259" key="11">
    <source>
        <dbReference type="Pfam" id="PF18317"/>
    </source>
</evidence>
<dbReference type="InterPro" id="IPR041121">
    <property type="entry name" value="SDH_C"/>
</dbReference>
<dbReference type="SUPFAM" id="SSF53223">
    <property type="entry name" value="Aminoacid dehydrogenase-like, N-terminal domain"/>
    <property type="match status" value="1"/>
</dbReference>
<feature type="domain" description="SDH C-terminal" evidence="11">
    <location>
        <begin position="237"/>
        <end position="267"/>
    </location>
</feature>
<feature type="binding site" evidence="8">
    <location>
        <position position="244"/>
    </location>
    <ligand>
        <name>shikimate</name>
        <dbReference type="ChEBI" id="CHEBI:36208"/>
    </ligand>
</feature>
<evidence type="ECO:0000256" key="8">
    <source>
        <dbReference type="HAMAP-Rule" id="MF_00222"/>
    </source>
</evidence>
<dbReference type="HAMAP" id="MF_00222">
    <property type="entry name" value="Shikimate_DH_AroE"/>
    <property type="match status" value="1"/>
</dbReference>
<feature type="active site" description="Proton acceptor" evidence="8">
    <location>
        <position position="66"/>
    </location>
</feature>
<dbReference type="InterPro" id="IPR013708">
    <property type="entry name" value="Shikimate_DH-bd_N"/>
</dbReference>
<dbReference type="InterPro" id="IPR046346">
    <property type="entry name" value="Aminoacid_DH-like_N_sf"/>
</dbReference>
<evidence type="ECO:0000256" key="7">
    <source>
        <dbReference type="ARBA" id="ARBA00049442"/>
    </source>
</evidence>
<feature type="binding site" evidence="8">
    <location>
        <begin position="150"/>
        <end position="155"/>
    </location>
    <ligand>
        <name>NADP(+)</name>
        <dbReference type="ChEBI" id="CHEBI:58349"/>
    </ligand>
</feature>
<comment type="similarity">
    <text evidence="8">Belongs to the shikimate dehydrogenase family.</text>
</comment>
<dbReference type="NCBIfam" id="NF001310">
    <property type="entry name" value="PRK00258.1-2"/>
    <property type="match status" value="1"/>
</dbReference>
<evidence type="ECO:0000259" key="9">
    <source>
        <dbReference type="Pfam" id="PF01488"/>
    </source>
</evidence>
<dbReference type="Gene3D" id="3.40.50.10860">
    <property type="entry name" value="Leucine Dehydrogenase, chain A, domain 1"/>
    <property type="match status" value="1"/>
</dbReference>
<keyword evidence="6 8" id="KW-0057">Aromatic amino acid biosynthesis</keyword>
<comment type="pathway">
    <text evidence="1 8">Metabolic intermediate biosynthesis; chorismate biosynthesis; chorismate from D-erythrose 4-phosphate and phosphoenolpyruvate: step 4/7.</text>
</comment>
<evidence type="ECO:0000313" key="13">
    <source>
        <dbReference type="Proteomes" id="UP001202134"/>
    </source>
</evidence>
<organism evidence="12 13">
    <name type="scientific">Shewanella electrodiphila</name>
    <dbReference type="NCBI Taxonomy" id="934143"/>
    <lineage>
        <taxon>Bacteria</taxon>
        <taxon>Pseudomonadati</taxon>
        <taxon>Pseudomonadota</taxon>
        <taxon>Gammaproteobacteria</taxon>
        <taxon>Alteromonadales</taxon>
        <taxon>Shewanellaceae</taxon>
        <taxon>Shewanella</taxon>
    </lineage>
</organism>
<dbReference type="Gene3D" id="3.40.50.720">
    <property type="entry name" value="NAD(P)-binding Rossmann-like Domain"/>
    <property type="match status" value="1"/>
</dbReference>
<feature type="binding site" evidence="8">
    <location>
        <position position="237"/>
    </location>
    <ligand>
        <name>NADP(+)</name>
        <dbReference type="ChEBI" id="CHEBI:58349"/>
    </ligand>
</feature>
<evidence type="ECO:0000256" key="3">
    <source>
        <dbReference type="ARBA" id="ARBA00022605"/>
    </source>
</evidence>
<feature type="binding site" evidence="8">
    <location>
        <position position="62"/>
    </location>
    <ligand>
        <name>shikimate</name>
        <dbReference type="ChEBI" id="CHEBI:36208"/>
    </ligand>
</feature>
<feature type="binding site" evidence="8">
    <location>
        <position position="213"/>
    </location>
    <ligand>
        <name>NADP(+)</name>
        <dbReference type="ChEBI" id="CHEBI:58349"/>
    </ligand>
</feature>
<dbReference type="EMBL" id="JAKIKU010000017">
    <property type="protein sequence ID" value="MCL1047727.1"/>
    <property type="molecule type" value="Genomic_DNA"/>
</dbReference>
<dbReference type="SUPFAM" id="SSF51735">
    <property type="entry name" value="NAD(P)-binding Rossmann-fold domains"/>
    <property type="match status" value="1"/>
</dbReference>
<dbReference type="InterPro" id="IPR022893">
    <property type="entry name" value="Shikimate_DH_fam"/>
</dbReference>
<keyword evidence="13" id="KW-1185">Reference proteome</keyword>
<comment type="function">
    <text evidence="8">Involved in the biosynthesis of the chorismate, which leads to the biosynthesis of aromatic amino acids. Catalyzes the reversible NADPH linked reduction of 3-dehydroshikimate (DHSA) to yield shikimate (SA).</text>
</comment>
<keyword evidence="4 8" id="KW-0521">NADP</keyword>
<comment type="subunit">
    <text evidence="8">Homodimer.</text>
</comment>
<feature type="binding site" evidence="8">
    <location>
        <position position="78"/>
    </location>
    <ligand>
        <name>NADP(+)</name>
        <dbReference type="ChEBI" id="CHEBI:58349"/>
    </ligand>
</feature>
<dbReference type="PANTHER" id="PTHR21089:SF1">
    <property type="entry name" value="BIFUNCTIONAL 3-DEHYDROQUINATE DEHYDRATASE_SHIKIMATE DEHYDROGENASE, CHLOROPLASTIC"/>
    <property type="match status" value="1"/>
</dbReference>
<proteinExistence type="inferred from homology"/>
<dbReference type="Pfam" id="PF01488">
    <property type="entry name" value="Shikimate_DH"/>
    <property type="match status" value="1"/>
</dbReference>
<feature type="domain" description="Quinate/shikimate 5-dehydrogenase/glutamyl-tRNA reductase" evidence="9">
    <location>
        <begin position="112"/>
        <end position="190"/>
    </location>
</feature>
<dbReference type="CDD" id="cd01065">
    <property type="entry name" value="NAD_bind_Shikimate_DH"/>
    <property type="match status" value="1"/>
</dbReference>
<dbReference type="Pfam" id="PF18317">
    <property type="entry name" value="SDH_C"/>
    <property type="match status" value="1"/>
</dbReference>
<dbReference type="Proteomes" id="UP001202134">
    <property type="component" value="Unassembled WGS sequence"/>
</dbReference>
<dbReference type="Pfam" id="PF08501">
    <property type="entry name" value="Shikimate_dh_N"/>
    <property type="match status" value="1"/>
</dbReference>
<feature type="binding site" evidence="8">
    <location>
        <begin position="127"/>
        <end position="131"/>
    </location>
    <ligand>
        <name>NADP(+)</name>
        <dbReference type="ChEBI" id="CHEBI:58349"/>
    </ligand>
</feature>
<evidence type="ECO:0000256" key="2">
    <source>
        <dbReference type="ARBA" id="ARBA00012962"/>
    </source>
</evidence>
<evidence type="ECO:0000256" key="4">
    <source>
        <dbReference type="ARBA" id="ARBA00022857"/>
    </source>
</evidence>